<dbReference type="Proteomes" id="UP000271162">
    <property type="component" value="Unassembled WGS sequence"/>
</dbReference>
<organism evidence="4">
    <name type="scientific">Nippostrongylus brasiliensis</name>
    <name type="common">Rat hookworm</name>
    <dbReference type="NCBI Taxonomy" id="27835"/>
    <lineage>
        <taxon>Eukaryota</taxon>
        <taxon>Metazoa</taxon>
        <taxon>Ecdysozoa</taxon>
        <taxon>Nematoda</taxon>
        <taxon>Chromadorea</taxon>
        <taxon>Rhabditida</taxon>
        <taxon>Rhabditina</taxon>
        <taxon>Rhabditomorpha</taxon>
        <taxon>Strongyloidea</taxon>
        <taxon>Heligmosomidae</taxon>
        <taxon>Nippostrongylus</taxon>
    </lineage>
</organism>
<keyword evidence="1" id="KW-1133">Transmembrane helix</keyword>
<evidence type="ECO:0000313" key="4">
    <source>
        <dbReference type="WBParaSite" id="NBR_0002064801-mRNA-1"/>
    </source>
</evidence>
<keyword evidence="3" id="KW-1185">Reference proteome</keyword>
<keyword evidence="1" id="KW-0472">Membrane</keyword>
<protein>
    <submittedName>
        <fullName evidence="4">TIL domain-containing protein</fullName>
    </submittedName>
</protein>
<dbReference type="EMBL" id="UYSL01025369">
    <property type="protein sequence ID" value="VDL84386.1"/>
    <property type="molecule type" value="Genomic_DNA"/>
</dbReference>
<gene>
    <name evidence="2" type="ORF">NBR_LOCUS20649</name>
</gene>
<accession>A0A0N4YTS6</accession>
<evidence type="ECO:0000313" key="2">
    <source>
        <dbReference type="EMBL" id="VDL84386.1"/>
    </source>
</evidence>
<sequence>MDVVPKQFQSIPSEVVMSGSLIGLLLLICVLAIVAKDVNTNRKKTYGDLDIVPCEKFPPCPKGYYCVEGSFSCFYDDTCEVIPTECQPLSCPDILGCDGLLCYAPSPVVSNNGGDDSFKMSSYGDLDVIPCKDFPKCQKGYRCVEGSSSCRYDDFCFIQPTECQPLVCPDPLGCDSEICPKNMHKKKCFSPCEKDCQGEFDDSTLWYAYGQQVSPDLLL</sequence>
<evidence type="ECO:0000313" key="3">
    <source>
        <dbReference type="Proteomes" id="UP000271162"/>
    </source>
</evidence>
<reference evidence="2 3" key="2">
    <citation type="submission" date="2018-11" db="EMBL/GenBank/DDBJ databases">
        <authorList>
            <consortium name="Pathogen Informatics"/>
        </authorList>
    </citation>
    <scope>NUCLEOTIDE SEQUENCE [LARGE SCALE GENOMIC DNA]</scope>
</reference>
<feature type="transmembrane region" description="Helical" evidence="1">
    <location>
        <begin position="15"/>
        <end position="35"/>
    </location>
</feature>
<proteinExistence type="predicted"/>
<dbReference type="AlphaFoldDB" id="A0A0N4YTS6"/>
<keyword evidence="1" id="KW-0812">Transmembrane</keyword>
<dbReference type="WBParaSite" id="NBR_0002064801-mRNA-1">
    <property type="protein sequence ID" value="NBR_0002064801-mRNA-1"/>
    <property type="gene ID" value="NBR_0002064801"/>
</dbReference>
<reference evidence="4" key="1">
    <citation type="submission" date="2017-02" db="UniProtKB">
        <authorList>
            <consortium name="WormBaseParasite"/>
        </authorList>
    </citation>
    <scope>IDENTIFICATION</scope>
</reference>
<name>A0A0N4YTS6_NIPBR</name>
<evidence type="ECO:0000256" key="1">
    <source>
        <dbReference type="SAM" id="Phobius"/>
    </source>
</evidence>